<sequence length="65" mass="6899">MKLCELIAALTEIERAGFGDSRVIDDNGNDVMEAVRPVSLDGPVGADSDAAAVMLHCYIDYKQGA</sequence>
<dbReference type="EMBL" id="BOQN01000007">
    <property type="protein sequence ID" value="GIM88782.1"/>
    <property type="molecule type" value="Genomic_DNA"/>
</dbReference>
<accession>A0A919T5K8</accession>
<gene>
    <name evidence="1" type="ORF">Ato02nite_005750</name>
</gene>
<organism evidence="1 2">
    <name type="scientific">Paractinoplanes toevensis</name>
    <dbReference type="NCBI Taxonomy" id="571911"/>
    <lineage>
        <taxon>Bacteria</taxon>
        <taxon>Bacillati</taxon>
        <taxon>Actinomycetota</taxon>
        <taxon>Actinomycetes</taxon>
        <taxon>Micromonosporales</taxon>
        <taxon>Micromonosporaceae</taxon>
        <taxon>Paractinoplanes</taxon>
    </lineage>
</organism>
<evidence type="ECO:0000313" key="1">
    <source>
        <dbReference type="EMBL" id="GIM88782.1"/>
    </source>
</evidence>
<protein>
    <submittedName>
        <fullName evidence="1">Uncharacterized protein</fullName>
    </submittedName>
</protein>
<proteinExistence type="predicted"/>
<dbReference type="RefSeq" id="WP_213004766.1">
    <property type="nucleotide sequence ID" value="NZ_BOQN01000007.1"/>
</dbReference>
<evidence type="ECO:0000313" key="2">
    <source>
        <dbReference type="Proteomes" id="UP000677082"/>
    </source>
</evidence>
<name>A0A919T5K8_9ACTN</name>
<dbReference type="AlphaFoldDB" id="A0A919T5K8"/>
<dbReference type="Proteomes" id="UP000677082">
    <property type="component" value="Unassembled WGS sequence"/>
</dbReference>
<keyword evidence="2" id="KW-1185">Reference proteome</keyword>
<comment type="caution">
    <text evidence="1">The sequence shown here is derived from an EMBL/GenBank/DDBJ whole genome shotgun (WGS) entry which is preliminary data.</text>
</comment>
<reference evidence="1 2" key="1">
    <citation type="submission" date="2021-03" db="EMBL/GenBank/DDBJ databases">
        <title>Whole genome shotgun sequence of Actinoplanes toevensis NBRC 105298.</title>
        <authorList>
            <person name="Komaki H."/>
            <person name="Tamura T."/>
        </authorList>
    </citation>
    <scope>NUCLEOTIDE SEQUENCE [LARGE SCALE GENOMIC DNA]</scope>
    <source>
        <strain evidence="1 2">NBRC 105298</strain>
    </source>
</reference>